<accession>A0A839EFZ3</accession>
<dbReference type="Proteomes" id="UP000549052">
    <property type="component" value="Unassembled WGS sequence"/>
</dbReference>
<evidence type="ECO:0000256" key="1">
    <source>
        <dbReference type="ARBA" id="ARBA00022679"/>
    </source>
</evidence>
<gene>
    <name evidence="4" type="ORF">FHW16_000990</name>
</gene>
<dbReference type="Pfam" id="PF00583">
    <property type="entry name" value="Acetyltransf_1"/>
    <property type="match status" value="1"/>
</dbReference>
<dbReference type="RefSeq" id="WP_348643849.1">
    <property type="nucleotide sequence ID" value="NZ_JACGXN010000001.1"/>
</dbReference>
<dbReference type="InterPro" id="IPR000182">
    <property type="entry name" value="GNAT_dom"/>
</dbReference>
<dbReference type="PANTHER" id="PTHR43877:SF2">
    <property type="entry name" value="AMINOALKYLPHOSPHONATE N-ACETYLTRANSFERASE-RELATED"/>
    <property type="match status" value="1"/>
</dbReference>
<dbReference type="SUPFAM" id="SSF55729">
    <property type="entry name" value="Acyl-CoA N-acyltransferases (Nat)"/>
    <property type="match status" value="1"/>
</dbReference>
<dbReference type="PANTHER" id="PTHR43877">
    <property type="entry name" value="AMINOALKYLPHOSPHONATE N-ACETYLTRANSFERASE-RELATED-RELATED"/>
    <property type="match status" value="1"/>
</dbReference>
<name>A0A839EFZ3_9HYPH</name>
<sequence>MTPSNVHITTLDSDFDRWEALLTLITNTFAYMNPLIDPPSSAVEMTIRTLRQKAETETAVVAFIDTAVVGCLFLADRGDHFYLGKFAIARDYQGRGIGRALLARAEAIARSVGKPVIELQTRIELKDNHQTFERLGFRKTAETSHPGFDRITSITMRKDLGHGA</sequence>
<evidence type="ECO:0000313" key="5">
    <source>
        <dbReference type="Proteomes" id="UP000549052"/>
    </source>
</evidence>
<feature type="domain" description="N-acetyltransferase" evidence="3">
    <location>
        <begin position="6"/>
        <end position="161"/>
    </location>
</feature>
<keyword evidence="5" id="KW-1185">Reference proteome</keyword>
<protein>
    <submittedName>
        <fullName evidence="4">GNAT superfamily N-acetyltransferase</fullName>
    </submittedName>
</protein>
<dbReference type="GO" id="GO:0016747">
    <property type="term" value="F:acyltransferase activity, transferring groups other than amino-acyl groups"/>
    <property type="evidence" value="ECO:0007669"/>
    <property type="project" value="InterPro"/>
</dbReference>
<comment type="caution">
    <text evidence="4">The sequence shown here is derived from an EMBL/GenBank/DDBJ whole genome shotgun (WGS) entry which is preliminary data.</text>
</comment>
<organism evidence="4 5">
    <name type="scientific">Phyllobacterium myrsinacearum</name>
    <dbReference type="NCBI Taxonomy" id="28101"/>
    <lineage>
        <taxon>Bacteria</taxon>
        <taxon>Pseudomonadati</taxon>
        <taxon>Pseudomonadota</taxon>
        <taxon>Alphaproteobacteria</taxon>
        <taxon>Hyphomicrobiales</taxon>
        <taxon>Phyllobacteriaceae</taxon>
        <taxon>Phyllobacterium</taxon>
    </lineage>
</organism>
<keyword evidence="1 4" id="KW-0808">Transferase</keyword>
<keyword evidence="2" id="KW-0012">Acyltransferase</keyword>
<dbReference type="AlphaFoldDB" id="A0A839EFZ3"/>
<evidence type="ECO:0000259" key="3">
    <source>
        <dbReference type="PROSITE" id="PS51186"/>
    </source>
</evidence>
<dbReference type="PROSITE" id="PS51186">
    <property type="entry name" value="GNAT"/>
    <property type="match status" value="1"/>
</dbReference>
<reference evidence="4 5" key="1">
    <citation type="submission" date="2020-07" db="EMBL/GenBank/DDBJ databases">
        <title>Genomic Encyclopedia of Type Strains, Phase IV (KMG-V): Genome sequencing to study the core and pangenomes of soil and plant-associated prokaryotes.</title>
        <authorList>
            <person name="Whitman W."/>
        </authorList>
    </citation>
    <scope>NUCLEOTIDE SEQUENCE [LARGE SCALE GENOMIC DNA]</scope>
    <source>
        <strain evidence="4 5">AN3</strain>
    </source>
</reference>
<dbReference type="Gene3D" id="3.40.630.30">
    <property type="match status" value="1"/>
</dbReference>
<evidence type="ECO:0000256" key="2">
    <source>
        <dbReference type="ARBA" id="ARBA00023315"/>
    </source>
</evidence>
<proteinExistence type="predicted"/>
<dbReference type="InterPro" id="IPR016181">
    <property type="entry name" value="Acyl_CoA_acyltransferase"/>
</dbReference>
<evidence type="ECO:0000313" key="4">
    <source>
        <dbReference type="EMBL" id="MBA8877308.1"/>
    </source>
</evidence>
<dbReference type="InterPro" id="IPR050832">
    <property type="entry name" value="Bact_Acetyltransf"/>
</dbReference>
<dbReference type="EMBL" id="JACGXN010000001">
    <property type="protein sequence ID" value="MBA8877308.1"/>
    <property type="molecule type" value="Genomic_DNA"/>
</dbReference>
<dbReference type="CDD" id="cd04301">
    <property type="entry name" value="NAT_SF"/>
    <property type="match status" value="1"/>
</dbReference>